<dbReference type="PANTHER" id="PTHR30570">
    <property type="entry name" value="PERIPLASMIC PHOSPHATE BINDING COMPONENT OF PHOSPHATE ABC TRANSPORTER"/>
    <property type="match status" value="1"/>
</dbReference>
<dbReference type="Proteomes" id="UP000027665">
    <property type="component" value="Unassembled WGS sequence"/>
</dbReference>
<dbReference type="STRING" id="2754.EH55_08065"/>
<gene>
    <name evidence="4" type="ORF">EH55_08065</name>
</gene>
<evidence type="ECO:0000313" key="4">
    <source>
        <dbReference type="EMBL" id="KEJ91621.1"/>
    </source>
</evidence>
<keyword evidence="1 2" id="KW-0732">Signal</keyword>
<comment type="caution">
    <text evidence="4">The sequence shown here is derived from an EMBL/GenBank/DDBJ whole genome shotgun (WGS) entry which is preliminary data.</text>
</comment>
<sequence length="321" mass="35107">MKRALKAVILLFIAIAALSAPADAHVYVAGSDVAQWFPKAALKAYESSADVTINKSKYNKNTAIIALAQNDSCDIALSTWQLSELDNEEVLRALSDAEAAGVLFSQTPFVIDAIPPIVHRDNPVKKMTLDQLHGIYTGKITNWHELDESISPDIPIDVYSTSESDGKYIIWKDLVIKGNASDDVGYGRAPKDMSALIARDENKWAIGFDSMYYIMESEAYRAGSVDIVALTNYERLKEGPSREYPVSRYLYAITRNDVSAEAQKFLDYLLDSQTQKYAEAVHQIPLTGTAHDGGGSGCSAAPCGAALAAVIPLIILRRKKK</sequence>
<evidence type="ECO:0000259" key="3">
    <source>
        <dbReference type="Pfam" id="PF12849"/>
    </source>
</evidence>
<dbReference type="PANTHER" id="PTHR30570:SF1">
    <property type="entry name" value="PHOSPHATE-BINDING PROTEIN PSTS"/>
    <property type="match status" value="1"/>
</dbReference>
<keyword evidence="5" id="KW-1185">Reference proteome</keyword>
<dbReference type="eggNOG" id="COG0226">
    <property type="taxonomic scope" value="Bacteria"/>
</dbReference>
<dbReference type="AlphaFoldDB" id="A0A073IQ72"/>
<dbReference type="Pfam" id="PF12849">
    <property type="entry name" value="PBP_like_2"/>
    <property type="match status" value="1"/>
</dbReference>
<dbReference type="RefSeq" id="WP_037977476.1">
    <property type="nucleotide sequence ID" value="NZ_CAMETI010000064.1"/>
</dbReference>
<dbReference type="InterPro" id="IPR050811">
    <property type="entry name" value="Phosphate_ABC_transporter"/>
</dbReference>
<dbReference type="NCBIfam" id="TIGR04564">
    <property type="entry name" value="Synergist_CTERM"/>
    <property type="match status" value="1"/>
</dbReference>
<protein>
    <recommendedName>
        <fullName evidence="3">PBP domain-containing protein</fullName>
    </recommendedName>
</protein>
<evidence type="ECO:0000256" key="2">
    <source>
        <dbReference type="SAM" id="SignalP"/>
    </source>
</evidence>
<evidence type="ECO:0000256" key="1">
    <source>
        <dbReference type="ARBA" id="ARBA00022729"/>
    </source>
</evidence>
<dbReference type="OrthoDB" id="9790048at2"/>
<dbReference type="Gene3D" id="3.40.190.10">
    <property type="entry name" value="Periplasmic binding protein-like II"/>
    <property type="match status" value="2"/>
</dbReference>
<reference evidence="4 5" key="1">
    <citation type="submission" date="2014-04" db="EMBL/GenBank/DDBJ databases">
        <title>Draft Genome Sequence of Synergistes jonesii.</title>
        <authorList>
            <person name="Coil D.A."/>
            <person name="Eisen J.A."/>
            <person name="Holland-Moritz H.E."/>
        </authorList>
    </citation>
    <scope>NUCLEOTIDE SEQUENCE [LARGE SCALE GENOMIC DNA]</scope>
    <source>
        <strain evidence="4 5">78-1</strain>
    </source>
</reference>
<feature type="signal peptide" evidence="2">
    <location>
        <begin position="1"/>
        <end position="24"/>
    </location>
</feature>
<dbReference type="PATRIC" id="fig|2754.20.peg.1702"/>
<feature type="domain" description="PBP" evidence="3">
    <location>
        <begin position="18"/>
        <end position="271"/>
    </location>
</feature>
<name>A0A073IQ72_9BACT</name>
<dbReference type="EMBL" id="JMKI01000038">
    <property type="protein sequence ID" value="KEJ91621.1"/>
    <property type="molecule type" value="Genomic_DNA"/>
</dbReference>
<dbReference type="InterPro" id="IPR024370">
    <property type="entry name" value="PBP_domain"/>
</dbReference>
<accession>A0A073IQ72</accession>
<proteinExistence type="predicted"/>
<dbReference type="InterPro" id="IPR030821">
    <property type="entry name" value="Synergist_CTERM"/>
</dbReference>
<organism evidence="4 5">
    <name type="scientific">Synergistes jonesii</name>
    <dbReference type="NCBI Taxonomy" id="2754"/>
    <lineage>
        <taxon>Bacteria</taxon>
        <taxon>Thermotogati</taxon>
        <taxon>Synergistota</taxon>
        <taxon>Synergistia</taxon>
        <taxon>Synergistales</taxon>
        <taxon>Synergistaceae</taxon>
        <taxon>Synergistes</taxon>
    </lineage>
</organism>
<feature type="chain" id="PRO_5001691747" description="PBP domain-containing protein" evidence="2">
    <location>
        <begin position="25"/>
        <end position="321"/>
    </location>
</feature>
<evidence type="ECO:0000313" key="5">
    <source>
        <dbReference type="Proteomes" id="UP000027665"/>
    </source>
</evidence>
<dbReference type="GeneID" id="90984189"/>
<dbReference type="SUPFAM" id="SSF53850">
    <property type="entry name" value="Periplasmic binding protein-like II"/>
    <property type="match status" value="1"/>
</dbReference>